<accession>A0A7W7LJN0</accession>
<dbReference type="InterPro" id="IPR008538">
    <property type="entry name" value="Uma2"/>
</dbReference>
<dbReference type="InterPro" id="IPR012296">
    <property type="entry name" value="Nuclease_put_TT1808"/>
</dbReference>
<feature type="domain" description="Putative restriction endonuclease" evidence="1">
    <location>
        <begin position="21"/>
        <end position="175"/>
    </location>
</feature>
<evidence type="ECO:0000313" key="2">
    <source>
        <dbReference type="EMBL" id="MBB4890923.1"/>
    </source>
</evidence>
<protein>
    <submittedName>
        <fullName evidence="2">Uma2 family endonuclease</fullName>
    </submittedName>
</protein>
<dbReference type="PANTHER" id="PTHR35400:SF3">
    <property type="entry name" value="SLL1072 PROTEIN"/>
    <property type="match status" value="1"/>
</dbReference>
<dbReference type="PANTHER" id="PTHR35400">
    <property type="entry name" value="SLR1083 PROTEIN"/>
    <property type="match status" value="1"/>
</dbReference>
<name>A0A7W7LJN0_STRNE</name>
<dbReference type="AlphaFoldDB" id="A0A7W7LJN0"/>
<keyword evidence="2" id="KW-0540">Nuclease</keyword>
<dbReference type="CDD" id="cd06260">
    <property type="entry name" value="DUF820-like"/>
    <property type="match status" value="1"/>
</dbReference>
<keyword evidence="2" id="KW-0378">Hydrolase</keyword>
<keyword evidence="2" id="KW-0255">Endonuclease</keyword>
<dbReference type="Gene3D" id="3.90.1570.10">
    <property type="entry name" value="tt1808, chain A"/>
    <property type="match status" value="1"/>
</dbReference>
<dbReference type="SUPFAM" id="SSF52980">
    <property type="entry name" value="Restriction endonuclease-like"/>
    <property type="match status" value="1"/>
</dbReference>
<dbReference type="EMBL" id="JACHJG010000029">
    <property type="protein sequence ID" value="MBB4890923.1"/>
    <property type="molecule type" value="Genomic_DNA"/>
</dbReference>
<dbReference type="InterPro" id="IPR011335">
    <property type="entry name" value="Restrct_endonuc-II-like"/>
</dbReference>
<evidence type="ECO:0000313" key="3">
    <source>
        <dbReference type="Proteomes" id="UP000556436"/>
    </source>
</evidence>
<dbReference type="GO" id="GO:0004519">
    <property type="term" value="F:endonuclease activity"/>
    <property type="evidence" value="ECO:0007669"/>
    <property type="project" value="UniProtKB-KW"/>
</dbReference>
<sequence>MSTAVDPTVDSAELDEMFADISRMNVPAGYRVEIIEGEIVLNPQCKVHSRIIQLLTLSLMDARGRDANVLWDVRIDFPGCLNGYVPDVALVKDDAEEDDDGRHDFRDVEFVAEVVSRSSRRDDFDAKLKVYAGSGVPTYLIADPKTGVVHVFHAPQNGVYSDETTYTFGNEVTLPSPELTIDTSDWPFDRRA</sequence>
<keyword evidence="3" id="KW-1185">Reference proteome</keyword>
<dbReference type="Pfam" id="PF05685">
    <property type="entry name" value="Uma2"/>
    <property type="match status" value="1"/>
</dbReference>
<dbReference type="RefSeq" id="WP_184740479.1">
    <property type="nucleotide sequence ID" value="NZ_BMRW01000029.1"/>
</dbReference>
<evidence type="ECO:0000259" key="1">
    <source>
        <dbReference type="Pfam" id="PF05685"/>
    </source>
</evidence>
<dbReference type="Proteomes" id="UP000556436">
    <property type="component" value="Unassembled WGS sequence"/>
</dbReference>
<comment type="caution">
    <text evidence="2">The sequence shown here is derived from an EMBL/GenBank/DDBJ whole genome shotgun (WGS) entry which is preliminary data.</text>
</comment>
<gene>
    <name evidence="2" type="ORF">FHS38_007016</name>
</gene>
<proteinExistence type="predicted"/>
<organism evidence="2 3">
    <name type="scientific">Streptomyces netropsis</name>
    <name type="common">Streptoverticillium netropsis</name>
    <dbReference type="NCBI Taxonomy" id="55404"/>
    <lineage>
        <taxon>Bacteria</taxon>
        <taxon>Bacillati</taxon>
        <taxon>Actinomycetota</taxon>
        <taxon>Actinomycetes</taxon>
        <taxon>Kitasatosporales</taxon>
        <taxon>Streptomycetaceae</taxon>
        <taxon>Streptomyces</taxon>
    </lineage>
</organism>
<reference evidence="2 3" key="1">
    <citation type="submission" date="2020-08" db="EMBL/GenBank/DDBJ databases">
        <title>Genomic Encyclopedia of Type Strains, Phase III (KMG-III): the genomes of soil and plant-associated and newly described type strains.</title>
        <authorList>
            <person name="Whitman W."/>
        </authorList>
    </citation>
    <scope>NUCLEOTIDE SEQUENCE [LARGE SCALE GENOMIC DNA]</scope>
    <source>
        <strain evidence="2 3">CECT 3265</strain>
    </source>
</reference>